<dbReference type="EMBL" id="LRPN01000017">
    <property type="protein sequence ID" value="KWZ85296.1"/>
    <property type="molecule type" value="Genomic_DNA"/>
</dbReference>
<sequence length="40" mass="4794">MPILHTEKNFKLYHIPFLSQKFVKITREKLIFCPKKGGDF</sequence>
<comment type="caution">
    <text evidence="1">The sequence shown here is derived from an EMBL/GenBank/DDBJ whole genome shotgun (WGS) entry which is preliminary data.</text>
</comment>
<organism evidence="1 2">
    <name type="scientific">Heyndrickxia coagulans</name>
    <name type="common">Weizmannia coagulans</name>
    <dbReference type="NCBI Taxonomy" id="1398"/>
    <lineage>
        <taxon>Bacteria</taxon>
        <taxon>Bacillati</taxon>
        <taxon>Bacillota</taxon>
        <taxon>Bacilli</taxon>
        <taxon>Bacillales</taxon>
        <taxon>Bacillaceae</taxon>
        <taxon>Heyndrickxia</taxon>
    </lineage>
</organism>
<name>A0A133L0E1_HEYCO</name>
<evidence type="ECO:0000313" key="1">
    <source>
        <dbReference type="EMBL" id="KWZ85296.1"/>
    </source>
</evidence>
<dbReference type="AlphaFoldDB" id="A0A133L0E1"/>
<proteinExistence type="predicted"/>
<accession>A0A133L0E1</accession>
<reference evidence="2" key="1">
    <citation type="submission" date="2016-01" db="EMBL/GenBank/DDBJ databases">
        <authorList>
            <person name="Mitreva M."/>
            <person name="Pepin K.H."/>
            <person name="Mihindukulasuriya K.A."/>
            <person name="Fulton R."/>
            <person name="Fronick C."/>
            <person name="O'Laughlin M."/>
            <person name="Miner T."/>
            <person name="Herter B."/>
            <person name="Rosa B.A."/>
            <person name="Cordes M."/>
            <person name="Tomlinson C."/>
            <person name="Wollam A."/>
            <person name="Palsikar V.B."/>
            <person name="Mardis E.R."/>
            <person name="Wilson R.K."/>
        </authorList>
    </citation>
    <scope>NUCLEOTIDE SEQUENCE [LARGE SCALE GENOMIC DNA]</scope>
    <source>
        <strain evidence="2">GED7749B</strain>
    </source>
</reference>
<dbReference type="PATRIC" id="fig|1398.22.peg.463"/>
<protein>
    <submittedName>
        <fullName evidence="1">Uncharacterized protein</fullName>
    </submittedName>
</protein>
<gene>
    <name evidence="1" type="ORF">HMPREF3213_00468</name>
</gene>
<dbReference type="Proteomes" id="UP000070376">
    <property type="component" value="Unassembled WGS sequence"/>
</dbReference>
<evidence type="ECO:0000313" key="2">
    <source>
        <dbReference type="Proteomes" id="UP000070376"/>
    </source>
</evidence>